<protein>
    <submittedName>
        <fullName evidence="2">Uncharacterized protein</fullName>
    </submittedName>
</protein>
<dbReference type="Proteomes" id="UP000541154">
    <property type="component" value="Unassembled WGS sequence"/>
</dbReference>
<gene>
    <name evidence="2" type="ORF">ETB97_005393</name>
</gene>
<organism evidence="2 3">
    <name type="scientific">Petromyces alliaceus</name>
    <name type="common">Aspergillus alliaceus</name>
    <dbReference type="NCBI Taxonomy" id="209559"/>
    <lineage>
        <taxon>Eukaryota</taxon>
        <taxon>Fungi</taxon>
        <taxon>Dikarya</taxon>
        <taxon>Ascomycota</taxon>
        <taxon>Pezizomycotina</taxon>
        <taxon>Eurotiomycetes</taxon>
        <taxon>Eurotiomycetidae</taxon>
        <taxon>Eurotiales</taxon>
        <taxon>Aspergillaceae</taxon>
        <taxon>Aspergillus</taxon>
        <taxon>Aspergillus subgen. Circumdati</taxon>
    </lineage>
</organism>
<evidence type="ECO:0000313" key="2">
    <source>
        <dbReference type="EMBL" id="KAF5857721.1"/>
    </source>
</evidence>
<feature type="region of interest" description="Disordered" evidence="1">
    <location>
        <begin position="1"/>
        <end position="35"/>
    </location>
</feature>
<comment type="caution">
    <text evidence="2">The sequence shown here is derived from an EMBL/GenBank/DDBJ whole genome shotgun (WGS) entry which is preliminary data.</text>
</comment>
<dbReference type="EMBL" id="SPNV01000241">
    <property type="protein sequence ID" value="KAF5857721.1"/>
    <property type="molecule type" value="Genomic_DNA"/>
</dbReference>
<proteinExistence type="predicted"/>
<evidence type="ECO:0000256" key="1">
    <source>
        <dbReference type="SAM" id="MobiDB-lite"/>
    </source>
</evidence>
<sequence length="129" mass="14750">MPLSPRLSSVQPNASTNCRNPYIRPENSKPMGPYIRDEGGLDINESTGQQQLFDFARALVQKDQVERWFEVNAYGGIVVFDETGRGVGVEVLLLKLDSFRFTEYSVQISSYQVLSLLQRYLETQGLWRQ</sequence>
<feature type="compositionally biased region" description="Polar residues" evidence="1">
    <location>
        <begin position="1"/>
        <end position="19"/>
    </location>
</feature>
<reference evidence="2 3" key="1">
    <citation type="submission" date="2019-04" db="EMBL/GenBank/DDBJ databases">
        <title>Aspergillus burnettii sp. nov., novel species from soil in southeast Queensland.</title>
        <authorList>
            <person name="Gilchrist C.L.M."/>
            <person name="Pitt J.I."/>
            <person name="Lange L."/>
            <person name="Lacey H.J."/>
            <person name="Vuong D."/>
            <person name="Midgley D.J."/>
            <person name="Greenfield P."/>
            <person name="Bradbury M."/>
            <person name="Lacey E."/>
            <person name="Busk P.K."/>
            <person name="Pilgaard B."/>
            <person name="Chooi Y.H."/>
            <person name="Piggott A.M."/>
        </authorList>
    </citation>
    <scope>NUCLEOTIDE SEQUENCE [LARGE SCALE GENOMIC DNA]</scope>
    <source>
        <strain evidence="2 3">FRR 5400</strain>
    </source>
</reference>
<accession>A0A8H5ZZ56</accession>
<evidence type="ECO:0000313" key="3">
    <source>
        <dbReference type="Proteomes" id="UP000541154"/>
    </source>
</evidence>
<keyword evidence="3" id="KW-1185">Reference proteome</keyword>
<name>A0A8H5ZZ56_PETAA</name>
<dbReference type="AlphaFoldDB" id="A0A8H5ZZ56"/>